<accession>A0A183CYH8</accession>
<dbReference type="AlphaFoldDB" id="A0A183CYH8"/>
<dbReference type="Gene3D" id="3.40.50.2000">
    <property type="entry name" value="Glycogen Phosphorylase B"/>
    <property type="match status" value="1"/>
</dbReference>
<dbReference type="GO" id="GO:0017176">
    <property type="term" value="F:phosphatidylinositol N-acetylglucosaminyltransferase activity"/>
    <property type="evidence" value="ECO:0007669"/>
    <property type="project" value="TreeGrafter"/>
</dbReference>
<dbReference type="Proteomes" id="UP000271098">
    <property type="component" value="Unassembled WGS sequence"/>
</dbReference>
<evidence type="ECO:0000256" key="2">
    <source>
        <dbReference type="SAM" id="Phobius"/>
    </source>
</evidence>
<feature type="domain" description="Glycosyl transferase family 1" evidence="3">
    <location>
        <begin position="4"/>
        <end position="69"/>
    </location>
</feature>
<dbReference type="OrthoDB" id="5861017at2759"/>
<keyword evidence="5" id="KW-1185">Reference proteome</keyword>
<evidence type="ECO:0000313" key="6">
    <source>
        <dbReference type="WBParaSite" id="GPUH_0000152201-mRNA-1"/>
    </source>
</evidence>
<reference evidence="6" key="1">
    <citation type="submission" date="2016-06" db="UniProtKB">
        <authorList>
            <consortium name="WormBaseParasite"/>
        </authorList>
    </citation>
    <scope>IDENTIFICATION</scope>
</reference>
<keyword evidence="2" id="KW-0472">Membrane</keyword>
<dbReference type="EMBL" id="UYRT01001858">
    <property type="protein sequence ID" value="VDK30279.1"/>
    <property type="molecule type" value="Genomic_DNA"/>
</dbReference>
<evidence type="ECO:0000259" key="3">
    <source>
        <dbReference type="Pfam" id="PF00534"/>
    </source>
</evidence>
<protein>
    <submittedName>
        <fullName evidence="6">Glycos_transf_1 domain-containing protein</fullName>
    </submittedName>
</protein>
<dbReference type="SUPFAM" id="SSF53756">
    <property type="entry name" value="UDP-Glycosyltransferase/glycogen phosphorylase"/>
    <property type="match status" value="1"/>
</dbReference>
<organism evidence="6">
    <name type="scientific">Gongylonema pulchrum</name>
    <dbReference type="NCBI Taxonomy" id="637853"/>
    <lineage>
        <taxon>Eukaryota</taxon>
        <taxon>Metazoa</taxon>
        <taxon>Ecdysozoa</taxon>
        <taxon>Nematoda</taxon>
        <taxon>Chromadorea</taxon>
        <taxon>Rhabditida</taxon>
        <taxon>Spirurina</taxon>
        <taxon>Spiruromorpha</taxon>
        <taxon>Spiruroidea</taxon>
        <taxon>Gongylonematidae</taxon>
        <taxon>Gongylonema</taxon>
    </lineage>
</organism>
<sequence>MGQIFLNTSLTEAFCMSIVEAASCGLHIVSTRVGGIPEVLPEEFIVTRQPLADADLSDALLEAIRLREEGQLMAPEEKHAAVSNMYHWPEVAKRTERVYRSALRCPQFSWFQRILRYCHGGFGLGILYVWAAVLNMLFIVVLDYFDRIQASFAES</sequence>
<evidence type="ECO:0000313" key="4">
    <source>
        <dbReference type="EMBL" id="VDK30279.1"/>
    </source>
</evidence>
<gene>
    <name evidence="4" type="ORF">GPUH_LOCUS1519</name>
</gene>
<feature type="transmembrane region" description="Helical" evidence="2">
    <location>
        <begin position="122"/>
        <end position="145"/>
    </location>
</feature>
<dbReference type="GO" id="GO:0000506">
    <property type="term" value="C:glycosylphosphatidylinositol-N-acetylglucosaminyltransferase (GPI-GnT) complex"/>
    <property type="evidence" value="ECO:0007669"/>
    <property type="project" value="TreeGrafter"/>
</dbReference>
<dbReference type="PANTHER" id="PTHR45871:SF1">
    <property type="entry name" value="PHOSPHATIDYLINOSITOL N-ACETYLGLUCOSAMINYLTRANSFERASE SUBUNIT A"/>
    <property type="match status" value="1"/>
</dbReference>
<reference evidence="4 5" key="2">
    <citation type="submission" date="2018-11" db="EMBL/GenBank/DDBJ databases">
        <authorList>
            <consortium name="Pathogen Informatics"/>
        </authorList>
    </citation>
    <scope>NUCLEOTIDE SEQUENCE [LARGE SCALE GENOMIC DNA]</scope>
</reference>
<keyword evidence="2" id="KW-0812">Transmembrane</keyword>
<dbReference type="WBParaSite" id="GPUH_0000152201-mRNA-1">
    <property type="protein sequence ID" value="GPUH_0000152201-mRNA-1"/>
    <property type="gene ID" value="GPUH_0000152201"/>
</dbReference>
<keyword evidence="1" id="KW-0328">Glycosyltransferase</keyword>
<dbReference type="PANTHER" id="PTHR45871">
    <property type="entry name" value="N-ACETYLGLUCOSAMINYL-PHOSPHATIDYLINOSITOL BIOSYNTHETIC PROTEIN"/>
    <property type="match status" value="1"/>
</dbReference>
<keyword evidence="1" id="KW-0808">Transferase</keyword>
<keyword evidence="2" id="KW-1133">Transmembrane helix</keyword>
<evidence type="ECO:0000256" key="1">
    <source>
        <dbReference type="ARBA" id="ARBA00022676"/>
    </source>
</evidence>
<name>A0A183CYH8_9BILA</name>
<dbReference type="InterPro" id="IPR001296">
    <property type="entry name" value="Glyco_trans_1"/>
</dbReference>
<evidence type="ECO:0000313" key="5">
    <source>
        <dbReference type="Proteomes" id="UP000271098"/>
    </source>
</evidence>
<dbReference type="Pfam" id="PF00534">
    <property type="entry name" value="Glycos_transf_1"/>
    <property type="match status" value="1"/>
</dbReference>
<dbReference type="GO" id="GO:0006506">
    <property type="term" value="P:GPI anchor biosynthetic process"/>
    <property type="evidence" value="ECO:0007669"/>
    <property type="project" value="TreeGrafter"/>
</dbReference>
<proteinExistence type="predicted"/>